<organism evidence="9 10">
    <name type="scientific">Pelotalea chapellei</name>
    <dbReference type="NCBI Taxonomy" id="44671"/>
    <lineage>
        <taxon>Bacteria</taxon>
        <taxon>Pseudomonadati</taxon>
        <taxon>Thermodesulfobacteriota</taxon>
        <taxon>Desulfuromonadia</taxon>
        <taxon>Geobacterales</taxon>
        <taxon>Geobacteraceae</taxon>
        <taxon>Pelotalea</taxon>
    </lineage>
</organism>
<dbReference type="SMART" id="SM00448">
    <property type="entry name" value="REC"/>
    <property type="match status" value="1"/>
</dbReference>
<dbReference type="CDD" id="cd00009">
    <property type="entry name" value="AAA"/>
    <property type="match status" value="1"/>
</dbReference>
<gene>
    <name evidence="9" type="ORF">KJB30_13705</name>
</gene>
<evidence type="ECO:0000259" key="8">
    <source>
        <dbReference type="PROSITE" id="PS50110"/>
    </source>
</evidence>
<keyword evidence="10" id="KW-1185">Reference proteome</keyword>
<dbReference type="PANTHER" id="PTHR32071">
    <property type="entry name" value="TRANSCRIPTIONAL REGULATORY PROTEIN"/>
    <property type="match status" value="1"/>
</dbReference>
<proteinExistence type="predicted"/>
<dbReference type="SMART" id="SM00382">
    <property type="entry name" value="AAA"/>
    <property type="match status" value="1"/>
</dbReference>
<dbReference type="Gene3D" id="1.10.8.60">
    <property type="match status" value="1"/>
</dbReference>
<dbReference type="PROSITE" id="PS00676">
    <property type="entry name" value="SIGMA54_INTERACT_2"/>
    <property type="match status" value="1"/>
</dbReference>
<evidence type="ECO:0000256" key="2">
    <source>
        <dbReference type="ARBA" id="ARBA00022840"/>
    </source>
</evidence>
<dbReference type="Gene3D" id="3.40.50.2300">
    <property type="match status" value="1"/>
</dbReference>
<keyword evidence="2" id="KW-0067">ATP-binding</keyword>
<evidence type="ECO:0000256" key="5">
    <source>
        <dbReference type="ARBA" id="ARBA00023163"/>
    </source>
</evidence>
<evidence type="ECO:0000313" key="10">
    <source>
        <dbReference type="Proteomes" id="UP000784128"/>
    </source>
</evidence>
<dbReference type="InterPro" id="IPR001789">
    <property type="entry name" value="Sig_transdc_resp-reg_receiver"/>
</dbReference>
<dbReference type="Pfam" id="PF25601">
    <property type="entry name" value="AAA_lid_14"/>
    <property type="match status" value="1"/>
</dbReference>
<dbReference type="InterPro" id="IPR003593">
    <property type="entry name" value="AAA+_ATPase"/>
</dbReference>
<dbReference type="Gene3D" id="3.40.50.300">
    <property type="entry name" value="P-loop containing nucleotide triphosphate hydrolases"/>
    <property type="match status" value="1"/>
</dbReference>
<dbReference type="PRINTS" id="PR01590">
    <property type="entry name" value="HTHFIS"/>
</dbReference>
<evidence type="ECO:0000256" key="1">
    <source>
        <dbReference type="ARBA" id="ARBA00022741"/>
    </source>
</evidence>
<name>A0ABS5UB23_9BACT</name>
<dbReference type="SUPFAM" id="SSF46689">
    <property type="entry name" value="Homeodomain-like"/>
    <property type="match status" value="1"/>
</dbReference>
<dbReference type="Gene3D" id="1.10.10.60">
    <property type="entry name" value="Homeodomain-like"/>
    <property type="match status" value="1"/>
</dbReference>
<keyword evidence="1" id="KW-0547">Nucleotide-binding</keyword>
<feature type="domain" description="Sigma-54 factor interaction" evidence="7">
    <location>
        <begin position="150"/>
        <end position="378"/>
    </location>
</feature>
<dbReference type="EMBL" id="JAHDYS010000013">
    <property type="protein sequence ID" value="MBT1072846.1"/>
    <property type="molecule type" value="Genomic_DNA"/>
</dbReference>
<dbReference type="PROSITE" id="PS50110">
    <property type="entry name" value="RESPONSE_REGULATORY"/>
    <property type="match status" value="1"/>
</dbReference>
<evidence type="ECO:0000256" key="6">
    <source>
        <dbReference type="PROSITE-ProRule" id="PRU00169"/>
    </source>
</evidence>
<dbReference type="Pfam" id="PF00072">
    <property type="entry name" value="Response_reg"/>
    <property type="match status" value="1"/>
</dbReference>
<evidence type="ECO:0000256" key="4">
    <source>
        <dbReference type="ARBA" id="ARBA00023125"/>
    </source>
</evidence>
<dbReference type="InterPro" id="IPR058031">
    <property type="entry name" value="AAA_lid_NorR"/>
</dbReference>
<dbReference type="InterPro" id="IPR025944">
    <property type="entry name" value="Sigma_54_int_dom_CS"/>
</dbReference>
<dbReference type="Proteomes" id="UP000784128">
    <property type="component" value="Unassembled WGS sequence"/>
</dbReference>
<keyword evidence="6" id="KW-0597">Phosphoprotein</keyword>
<feature type="domain" description="Response regulatory" evidence="8">
    <location>
        <begin position="5"/>
        <end position="119"/>
    </location>
</feature>
<dbReference type="Pfam" id="PF02954">
    <property type="entry name" value="HTH_8"/>
    <property type="match status" value="1"/>
</dbReference>
<dbReference type="InterPro" id="IPR025943">
    <property type="entry name" value="Sigma_54_int_dom_ATP-bd_2"/>
</dbReference>
<dbReference type="InterPro" id="IPR011006">
    <property type="entry name" value="CheY-like_superfamily"/>
</dbReference>
<dbReference type="InterPro" id="IPR002078">
    <property type="entry name" value="Sigma_54_int"/>
</dbReference>
<dbReference type="SUPFAM" id="SSF52172">
    <property type="entry name" value="CheY-like"/>
    <property type="match status" value="1"/>
</dbReference>
<sequence length="467" mass="51391">MFSATILIVDDDEAILESFSLFFEDCGYRVIGAVNGQAGLASFQKHRPDLIFTDLLMPQMDGLEFMRRVKELSPETPVVFISGINVVADAIKAVQAGAWDFITKPVLNLTELELIAKRALETVELRHEVSALRQQVLDGHLQNKEVFAAIVTQDESMLRIFRYIEAIAPTSQPVLIAGPTGTGKELLAQSVHTASRRTGKLVAVNLGGLDDQIFSDTLFGHLKGAFTGADRVREGVIAQAAGGTLFLDEIGELTESSQIKLLRLLQEQEYYPLGSDRPSKTTARIIAATNRDLHALVDEGRFRQDLFYRLCTHQVNVPPLQARKGDIPLLLELFVTEAAIALHKDVPAISSGLPSYLATYNFPGNVRELKALVYDAVARHSRGLLAKEYFIQAMDGRRPHNSATPAFEISPQIPGDRLPTLKEAEASLIRQALELANGNQGVAARHLGITRQGLNKILNRKKRLSES</sequence>
<accession>A0ABS5UB23</accession>
<dbReference type="PANTHER" id="PTHR32071:SF13">
    <property type="entry name" value="RESPONSE REGULATOR HSFA"/>
    <property type="match status" value="1"/>
</dbReference>
<evidence type="ECO:0000259" key="7">
    <source>
        <dbReference type="PROSITE" id="PS50045"/>
    </source>
</evidence>
<dbReference type="Pfam" id="PF00158">
    <property type="entry name" value="Sigma54_activat"/>
    <property type="match status" value="1"/>
</dbReference>
<keyword evidence="5" id="KW-0804">Transcription</keyword>
<dbReference type="SUPFAM" id="SSF52540">
    <property type="entry name" value="P-loop containing nucleoside triphosphate hydrolases"/>
    <property type="match status" value="1"/>
</dbReference>
<dbReference type="InterPro" id="IPR002197">
    <property type="entry name" value="HTH_Fis"/>
</dbReference>
<dbReference type="InterPro" id="IPR027417">
    <property type="entry name" value="P-loop_NTPase"/>
</dbReference>
<comment type="caution">
    <text evidence="9">The sequence shown here is derived from an EMBL/GenBank/DDBJ whole genome shotgun (WGS) entry which is preliminary data.</text>
</comment>
<reference evidence="9 10" key="1">
    <citation type="submission" date="2021-05" db="EMBL/GenBank/DDBJ databases">
        <title>The draft genome of Geobacter chapellei DSM 13688.</title>
        <authorList>
            <person name="Xu Z."/>
            <person name="Masuda Y."/>
            <person name="Itoh H."/>
            <person name="Senoo K."/>
        </authorList>
    </citation>
    <scope>NUCLEOTIDE SEQUENCE [LARGE SCALE GENOMIC DNA]</scope>
    <source>
        <strain evidence="9 10">DSM 13688</strain>
    </source>
</reference>
<dbReference type="PROSITE" id="PS50045">
    <property type="entry name" value="SIGMA54_INTERACT_4"/>
    <property type="match status" value="1"/>
</dbReference>
<evidence type="ECO:0000313" key="9">
    <source>
        <dbReference type="EMBL" id="MBT1072846.1"/>
    </source>
</evidence>
<dbReference type="InterPro" id="IPR009057">
    <property type="entry name" value="Homeodomain-like_sf"/>
</dbReference>
<keyword evidence="4" id="KW-0238">DNA-binding</keyword>
<dbReference type="PROSITE" id="PS00688">
    <property type="entry name" value="SIGMA54_INTERACT_3"/>
    <property type="match status" value="1"/>
</dbReference>
<keyword evidence="3" id="KW-0805">Transcription regulation</keyword>
<evidence type="ECO:0000256" key="3">
    <source>
        <dbReference type="ARBA" id="ARBA00023015"/>
    </source>
</evidence>
<protein>
    <submittedName>
        <fullName evidence="9">Sigma-54 dependent transcriptional regulator</fullName>
    </submittedName>
</protein>
<feature type="modified residue" description="4-aspartylphosphate" evidence="6">
    <location>
        <position position="54"/>
    </location>
</feature>